<evidence type="ECO:0000313" key="8">
    <source>
        <dbReference type="Proteomes" id="UP000317909"/>
    </source>
</evidence>
<dbReference type="PANTHER" id="PTHR34185">
    <property type="entry name" value="DIADENYLATE CYCLASE"/>
    <property type="match status" value="1"/>
</dbReference>
<dbReference type="GO" id="GO:0106408">
    <property type="term" value="F:diadenylate cyclase activity"/>
    <property type="evidence" value="ECO:0007669"/>
    <property type="project" value="UniProtKB-EC"/>
</dbReference>
<evidence type="ECO:0000313" key="7">
    <source>
        <dbReference type="EMBL" id="QDT71520.1"/>
    </source>
</evidence>
<dbReference type="Proteomes" id="UP000317909">
    <property type="component" value="Chromosome"/>
</dbReference>
<dbReference type="KEGG" id="llh:I41_06780"/>
<dbReference type="GO" id="GO:0004016">
    <property type="term" value="F:adenylate cyclase activity"/>
    <property type="evidence" value="ECO:0007669"/>
    <property type="project" value="TreeGrafter"/>
</dbReference>
<keyword evidence="8" id="KW-1185">Reference proteome</keyword>
<dbReference type="PROSITE" id="PS51794">
    <property type="entry name" value="DAC"/>
    <property type="match status" value="1"/>
</dbReference>
<dbReference type="PIRSF" id="PIRSF019073">
    <property type="entry name" value="UCP019073"/>
    <property type="match status" value="1"/>
</dbReference>
<keyword evidence="5" id="KW-0067">ATP-binding</keyword>
<keyword evidence="4" id="KW-0547">Nucleotide-binding</keyword>
<protein>
    <submittedName>
        <fullName evidence="7">DNA integrity scanning protein DisA</fullName>
        <ecNumber evidence="7">2.7.7.85</ecNumber>
    </submittedName>
</protein>
<dbReference type="EC" id="2.7.7.85" evidence="7"/>
<dbReference type="AlphaFoldDB" id="A0A517TT18"/>
<dbReference type="OrthoDB" id="9775217at2"/>
<organism evidence="7 8">
    <name type="scientific">Lacipirellula limnantheis</name>
    <dbReference type="NCBI Taxonomy" id="2528024"/>
    <lineage>
        <taxon>Bacteria</taxon>
        <taxon>Pseudomonadati</taxon>
        <taxon>Planctomycetota</taxon>
        <taxon>Planctomycetia</taxon>
        <taxon>Pirellulales</taxon>
        <taxon>Lacipirellulaceae</taxon>
        <taxon>Lacipirellula</taxon>
    </lineage>
</organism>
<accession>A0A517TT18</accession>
<dbReference type="Pfam" id="PF21755">
    <property type="entry name" value="DacZ_P"/>
    <property type="match status" value="1"/>
</dbReference>
<keyword evidence="3 7" id="KW-0548">Nucleotidyltransferase</keyword>
<dbReference type="RefSeq" id="WP_145430854.1">
    <property type="nucleotide sequence ID" value="NZ_CP036339.1"/>
</dbReference>
<dbReference type="InterPro" id="IPR048544">
    <property type="entry name" value="DacZ_P"/>
</dbReference>
<dbReference type="Pfam" id="PF02457">
    <property type="entry name" value="DAC"/>
    <property type="match status" value="1"/>
</dbReference>
<feature type="domain" description="DAC" evidence="6">
    <location>
        <begin position="139"/>
        <end position="292"/>
    </location>
</feature>
<evidence type="ECO:0000256" key="2">
    <source>
        <dbReference type="ARBA" id="ARBA00022679"/>
    </source>
</evidence>
<dbReference type="InterPro" id="IPR014499">
    <property type="entry name" value="DAC_DacZ"/>
</dbReference>
<evidence type="ECO:0000256" key="5">
    <source>
        <dbReference type="ARBA" id="ARBA00022840"/>
    </source>
</evidence>
<evidence type="ECO:0000256" key="3">
    <source>
        <dbReference type="ARBA" id="ARBA00022695"/>
    </source>
</evidence>
<dbReference type="GO" id="GO:0005524">
    <property type="term" value="F:ATP binding"/>
    <property type="evidence" value="ECO:0007669"/>
    <property type="project" value="UniProtKB-KW"/>
</dbReference>
<keyword evidence="2 7" id="KW-0808">Transferase</keyword>
<gene>
    <name evidence="7" type="primary">disA</name>
    <name evidence="7" type="ORF">I41_06780</name>
</gene>
<dbReference type="HAMAP" id="MF_00840">
    <property type="entry name" value="DacZ"/>
    <property type="match status" value="1"/>
</dbReference>
<reference evidence="7 8" key="1">
    <citation type="submission" date="2019-02" db="EMBL/GenBank/DDBJ databases">
        <title>Deep-cultivation of Planctomycetes and their phenomic and genomic characterization uncovers novel biology.</title>
        <authorList>
            <person name="Wiegand S."/>
            <person name="Jogler M."/>
            <person name="Boedeker C."/>
            <person name="Pinto D."/>
            <person name="Vollmers J."/>
            <person name="Rivas-Marin E."/>
            <person name="Kohn T."/>
            <person name="Peeters S.H."/>
            <person name="Heuer A."/>
            <person name="Rast P."/>
            <person name="Oberbeckmann S."/>
            <person name="Bunk B."/>
            <person name="Jeske O."/>
            <person name="Meyerdierks A."/>
            <person name="Storesund J.E."/>
            <person name="Kallscheuer N."/>
            <person name="Luecker S."/>
            <person name="Lage O.M."/>
            <person name="Pohl T."/>
            <person name="Merkel B.J."/>
            <person name="Hornburger P."/>
            <person name="Mueller R.-W."/>
            <person name="Bruemmer F."/>
            <person name="Labrenz M."/>
            <person name="Spormann A.M."/>
            <person name="Op den Camp H."/>
            <person name="Overmann J."/>
            <person name="Amann R."/>
            <person name="Jetten M.S.M."/>
            <person name="Mascher T."/>
            <person name="Medema M.H."/>
            <person name="Devos D.P."/>
            <person name="Kaster A.-K."/>
            <person name="Ovreas L."/>
            <person name="Rohde M."/>
            <person name="Galperin M.Y."/>
            <person name="Jogler C."/>
        </authorList>
    </citation>
    <scope>NUCLEOTIDE SEQUENCE [LARGE SCALE GENOMIC DNA]</scope>
    <source>
        <strain evidence="7 8">I41</strain>
    </source>
</reference>
<dbReference type="SUPFAM" id="SSF143597">
    <property type="entry name" value="YojJ-like"/>
    <property type="match status" value="1"/>
</dbReference>
<proteinExistence type="inferred from homology"/>
<sequence length="312" mass="33609">MSSPVKFSEQLETFCLVARQLAKTAEADSLLFLLEHPQDWAKLRKATEGLNVLLAADRAADLAGAADAGFSVIQLVASDSPVYEQLTRALLESVADDLLNPAACVIAMYSGFEAGVIDSLSVIRLDEHLGRLTAQDLRQLETRVPLDTLKTAVDLAVSIGREGREGKPVGTLFVVGDHRTVLKHCHPLGFDPVKGYGTHERQLNDPKVREAIKEIAQLDGAFVVASDGTVVAACQHVSAPAADITLSKGLGARHWAAASISRASQAIAISVSESNGTVRLFQNGEVMLRIEPFRRAMKWRDFEYEPAAGGQD</sequence>
<name>A0A517TT18_9BACT</name>
<evidence type="ECO:0000256" key="4">
    <source>
        <dbReference type="ARBA" id="ARBA00022741"/>
    </source>
</evidence>
<evidence type="ECO:0000256" key="1">
    <source>
        <dbReference type="ARBA" id="ARBA00000877"/>
    </source>
</evidence>
<dbReference type="InterPro" id="IPR036888">
    <property type="entry name" value="DNA_integrity_DisA_N_sf"/>
</dbReference>
<dbReference type="InterPro" id="IPR050338">
    <property type="entry name" value="DisA"/>
</dbReference>
<dbReference type="InterPro" id="IPR003390">
    <property type="entry name" value="DNA_integrity_scan_DisA_N"/>
</dbReference>
<dbReference type="PANTHER" id="PTHR34185:SF1">
    <property type="entry name" value="DIADENYLATE CYCLASE"/>
    <property type="match status" value="1"/>
</dbReference>
<dbReference type="EMBL" id="CP036339">
    <property type="protein sequence ID" value="QDT71520.1"/>
    <property type="molecule type" value="Genomic_DNA"/>
</dbReference>
<comment type="catalytic activity">
    <reaction evidence="1">
        <text>2 ATP = 3',3'-c-di-AMP + 2 diphosphate</text>
        <dbReference type="Rhea" id="RHEA:35655"/>
        <dbReference type="ChEBI" id="CHEBI:30616"/>
        <dbReference type="ChEBI" id="CHEBI:33019"/>
        <dbReference type="ChEBI" id="CHEBI:71500"/>
        <dbReference type="EC" id="2.7.7.85"/>
    </reaction>
</comment>
<evidence type="ECO:0000259" key="6">
    <source>
        <dbReference type="PROSITE" id="PS51794"/>
    </source>
</evidence>
<dbReference type="Gene3D" id="3.40.1700.10">
    <property type="entry name" value="DNA integrity scanning protein, DisA, N-terminal domain"/>
    <property type="match status" value="1"/>
</dbReference>